<organism evidence="3 4">
    <name type="scientific">Luteibacter rhizovicinus DSM 16549</name>
    <dbReference type="NCBI Taxonomy" id="1440763"/>
    <lineage>
        <taxon>Bacteria</taxon>
        <taxon>Pseudomonadati</taxon>
        <taxon>Pseudomonadota</taxon>
        <taxon>Gammaproteobacteria</taxon>
        <taxon>Lysobacterales</taxon>
        <taxon>Rhodanobacteraceae</taxon>
        <taxon>Luteibacter</taxon>
    </lineage>
</organism>
<dbReference type="InterPro" id="IPR008278">
    <property type="entry name" value="4-PPantetheinyl_Trfase_dom"/>
</dbReference>
<dbReference type="PANTHER" id="PTHR12215:SF10">
    <property type="entry name" value="L-AMINOADIPATE-SEMIALDEHYDE DEHYDROGENASE-PHOSPHOPANTETHEINYL TRANSFERASE"/>
    <property type="match status" value="1"/>
</dbReference>
<comment type="similarity">
    <text evidence="1">Belongs to the P-Pant transferase superfamily. Gsp/Sfp/HetI/AcpT family.</text>
</comment>
<dbReference type="InterPro" id="IPR037143">
    <property type="entry name" value="4-PPantetheinyl_Trfase_dom_sf"/>
</dbReference>
<dbReference type="PANTHER" id="PTHR12215">
    <property type="entry name" value="PHOSPHOPANTETHEINE TRANSFERASE"/>
    <property type="match status" value="1"/>
</dbReference>
<gene>
    <name evidence="3" type="ORF">BJI69_07180</name>
</gene>
<dbReference type="OrthoDB" id="9808281at2"/>
<dbReference type="GO" id="GO:0000287">
    <property type="term" value="F:magnesium ion binding"/>
    <property type="evidence" value="ECO:0007669"/>
    <property type="project" value="InterPro"/>
</dbReference>
<keyword evidence="2" id="KW-0808">Transferase</keyword>
<reference evidence="4" key="1">
    <citation type="submission" date="2016-09" db="EMBL/GenBank/DDBJ databases">
        <authorList>
            <person name="Lysoe E."/>
        </authorList>
    </citation>
    <scope>NUCLEOTIDE SEQUENCE [LARGE SCALE GENOMIC DNA]</scope>
    <source>
        <strain evidence="4">LJ96T</strain>
    </source>
</reference>
<protein>
    <submittedName>
        <fullName evidence="3">Uncharacterized protein</fullName>
    </submittedName>
</protein>
<evidence type="ECO:0000256" key="1">
    <source>
        <dbReference type="ARBA" id="ARBA00010990"/>
    </source>
</evidence>
<evidence type="ECO:0000313" key="4">
    <source>
        <dbReference type="Proteomes" id="UP000182987"/>
    </source>
</evidence>
<dbReference type="GO" id="GO:0008897">
    <property type="term" value="F:holo-[acyl-carrier-protein] synthase activity"/>
    <property type="evidence" value="ECO:0007669"/>
    <property type="project" value="InterPro"/>
</dbReference>
<dbReference type="RefSeq" id="WP_046965929.1">
    <property type="nucleotide sequence ID" value="NZ_CP017480.1"/>
</dbReference>
<dbReference type="PATRIC" id="fig|1440763.5.peg.1886"/>
<proteinExistence type="inferred from homology"/>
<accession>A0A0G9HFX8</accession>
<dbReference type="GO" id="GO:0019878">
    <property type="term" value="P:lysine biosynthetic process via aminoadipic acid"/>
    <property type="evidence" value="ECO:0007669"/>
    <property type="project" value="TreeGrafter"/>
</dbReference>
<dbReference type="SUPFAM" id="SSF56214">
    <property type="entry name" value="4'-phosphopantetheinyl transferase"/>
    <property type="match status" value="2"/>
</dbReference>
<dbReference type="Proteomes" id="UP000182987">
    <property type="component" value="Chromosome"/>
</dbReference>
<keyword evidence="4" id="KW-1185">Reference proteome</keyword>
<dbReference type="STRING" id="1440763.BJI69_07180"/>
<dbReference type="GO" id="GO:0005829">
    <property type="term" value="C:cytosol"/>
    <property type="evidence" value="ECO:0007669"/>
    <property type="project" value="TreeGrafter"/>
</dbReference>
<sequence length="209" mass="22572">MTSTLADVPPLADDEIHVWQTAWSADRGELPFTSLLAAYAGPGAPAVVRGEHGKPHFPGAFGSLGFNWSHSGERALFAVGRGREGFEIGVDVERVRPRPRALELATRFFAPDETAMLASLPEALRLRAFLRLWTAKEAVLKANGGGLSYGLHRVAFRLDDASVVPVAFEGEIGPASAWGIDALDMGDDCLAAVAWRGSERRIRVFTYAL</sequence>
<evidence type="ECO:0000256" key="2">
    <source>
        <dbReference type="ARBA" id="ARBA00022679"/>
    </source>
</evidence>
<name>A0A0G9HFX8_9GAMM</name>
<dbReference type="KEGG" id="lrz:BJI69_07180"/>
<dbReference type="AlphaFoldDB" id="A0A0G9HFX8"/>
<evidence type="ECO:0000313" key="3">
    <source>
        <dbReference type="EMBL" id="APG03710.1"/>
    </source>
</evidence>
<dbReference type="InterPro" id="IPR050559">
    <property type="entry name" value="P-Pant_transferase_sf"/>
</dbReference>
<dbReference type="Gene3D" id="3.90.470.20">
    <property type="entry name" value="4'-phosphopantetheinyl transferase domain"/>
    <property type="match status" value="1"/>
</dbReference>
<dbReference type="Pfam" id="PF01648">
    <property type="entry name" value="ACPS"/>
    <property type="match status" value="1"/>
</dbReference>
<dbReference type="EMBL" id="CP017480">
    <property type="protein sequence ID" value="APG03710.1"/>
    <property type="molecule type" value="Genomic_DNA"/>
</dbReference>